<evidence type="ECO:0000313" key="5">
    <source>
        <dbReference type="Proteomes" id="UP000178450"/>
    </source>
</evidence>
<dbReference type="InterPro" id="IPR000529">
    <property type="entry name" value="Ribosomal_bS6"/>
</dbReference>
<dbReference type="InterPro" id="IPR020814">
    <property type="entry name" value="Ribosomal_S6_plastid/chlpt"/>
</dbReference>
<dbReference type="Gene3D" id="3.30.70.60">
    <property type="match status" value="1"/>
</dbReference>
<dbReference type="CDD" id="cd00473">
    <property type="entry name" value="bS6"/>
    <property type="match status" value="1"/>
</dbReference>
<protein>
    <recommendedName>
        <fullName evidence="2 3">Small ribosomal subunit protein bS6</fullName>
    </recommendedName>
</protein>
<evidence type="ECO:0000313" key="4">
    <source>
        <dbReference type="EMBL" id="OGK64915.1"/>
    </source>
</evidence>
<evidence type="ECO:0000256" key="3">
    <source>
        <dbReference type="HAMAP-Rule" id="MF_00360"/>
    </source>
</evidence>
<evidence type="ECO:0000256" key="2">
    <source>
        <dbReference type="ARBA" id="ARBA00035294"/>
    </source>
</evidence>
<reference evidence="4 5" key="1">
    <citation type="journal article" date="2016" name="Nat. Commun.">
        <title>Thousands of microbial genomes shed light on interconnected biogeochemical processes in an aquifer system.</title>
        <authorList>
            <person name="Anantharaman K."/>
            <person name="Brown C.T."/>
            <person name="Hug L.A."/>
            <person name="Sharon I."/>
            <person name="Castelle C.J."/>
            <person name="Probst A.J."/>
            <person name="Thomas B.C."/>
            <person name="Singh A."/>
            <person name="Wilkins M.J."/>
            <person name="Karaoz U."/>
            <person name="Brodie E.L."/>
            <person name="Williams K.H."/>
            <person name="Hubbard S.S."/>
            <person name="Banfield J.F."/>
        </authorList>
    </citation>
    <scope>NUCLEOTIDE SEQUENCE [LARGE SCALE GENOMIC DNA]</scope>
</reference>
<gene>
    <name evidence="3" type="primary">rpsF</name>
    <name evidence="4" type="ORF">A2209_04430</name>
</gene>
<name>A0A1F7KAN5_9BACT</name>
<proteinExistence type="inferred from homology"/>
<dbReference type="InterPro" id="IPR014717">
    <property type="entry name" value="Transl_elong_EF1B/ribsomal_bS6"/>
</dbReference>
<keyword evidence="3 4" id="KW-0689">Ribosomal protein</keyword>
<dbReference type="Pfam" id="PF01250">
    <property type="entry name" value="Ribosomal_S6"/>
    <property type="match status" value="1"/>
</dbReference>
<comment type="caution">
    <text evidence="4">The sequence shown here is derived from an EMBL/GenBank/DDBJ whole genome shotgun (WGS) entry which is preliminary data.</text>
</comment>
<organism evidence="4 5">
    <name type="scientific">Candidatus Roizmanbacteria bacterium RIFOXYA1_FULL_41_12</name>
    <dbReference type="NCBI Taxonomy" id="1802082"/>
    <lineage>
        <taxon>Bacteria</taxon>
        <taxon>Candidatus Roizmaniibacteriota</taxon>
    </lineage>
</organism>
<dbReference type="GO" id="GO:0022627">
    <property type="term" value="C:cytosolic small ribosomal subunit"/>
    <property type="evidence" value="ECO:0007669"/>
    <property type="project" value="TreeGrafter"/>
</dbReference>
<dbReference type="HAMAP" id="MF_00360">
    <property type="entry name" value="Ribosomal_bS6"/>
    <property type="match status" value="1"/>
</dbReference>
<evidence type="ECO:0000256" key="1">
    <source>
        <dbReference type="ARBA" id="ARBA00009512"/>
    </source>
</evidence>
<keyword evidence="3" id="KW-0687">Ribonucleoprotein</keyword>
<dbReference type="InterPro" id="IPR035980">
    <property type="entry name" value="Ribosomal_bS6_sf"/>
</dbReference>
<dbReference type="AlphaFoldDB" id="A0A1F7KAN5"/>
<dbReference type="GO" id="GO:0003735">
    <property type="term" value="F:structural constituent of ribosome"/>
    <property type="evidence" value="ECO:0007669"/>
    <property type="project" value="InterPro"/>
</dbReference>
<dbReference type="PANTHER" id="PTHR21011:SF1">
    <property type="entry name" value="SMALL RIBOSOMAL SUBUNIT PROTEIN BS6M"/>
    <property type="match status" value="1"/>
</dbReference>
<dbReference type="NCBIfam" id="TIGR00166">
    <property type="entry name" value="S6"/>
    <property type="match status" value="1"/>
</dbReference>
<keyword evidence="3" id="KW-0694">RNA-binding</keyword>
<dbReference type="SUPFAM" id="SSF54995">
    <property type="entry name" value="Ribosomal protein S6"/>
    <property type="match status" value="1"/>
</dbReference>
<dbReference type="GO" id="GO:0070181">
    <property type="term" value="F:small ribosomal subunit rRNA binding"/>
    <property type="evidence" value="ECO:0007669"/>
    <property type="project" value="TreeGrafter"/>
</dbReference>
<comment type="similarity">
    <text evidence="1 3">Belongs to the bacterial ribosomal protein bS6 family.</text>
</comment>
<keyword evidence="3" id="KW-0699">rRNA-binding</keyword>
<sequence length="101" mass="11732">MVNYELVLVLPGNLEKSALSSLRSNLNKILTTVKAKLLKEEDWGVKKMAYPIKKTNLGQYLFWQIAIDQAKIKELHRLFNFETKLLRYMLLKIPAPAEKTK</sequence>
<accession>A0A1F7KAN5</accession>
<dbReference type="GO" id="GO:0006412">
    <property type="term" value="P:translation"/>
    <property type="evidence" value="ECO:0007669"/>
    <property type="project" value="UniProtKB-UniRule"/>
</dbReference>
<dbReference type="Proteomes" id="UP000178450">
    <property type="component" value="Unassembled WGS sequence"/>
</dbReference>
<comment type="function">
    <text evidence="3">Binds together with bS18 to 16S ribosomal RNA.</text>
</comment>
<dbReference type="PANTHER" id="PTHR21011">
    <property type="entry name" value="MITOCHONDRIAL 28S RIBOSOMAL PROTEIN S6"/>
    <property type="match status" value="1"/>
</dbReference>
<dbReference type="EMBL" id="MGBG01000013">
    <property type="protein sequence ID" value="OGK64915.1"/>
    <property type="molecule type" value="Genomic_DNA"/>
</dbReference>